<feature type="domain" description="EGF-like" evidence="3">
    <location>
        <begin position="115"/>
        <end position="146"/>
    </location>
</feature>
<dbReference type="Proteomes" id="UP000604046">
    <property type="component" value="Unassembled WGS sequence"/>
</dbReference>
<name>A0A812I700_9DINO</name>
<proteinExistence type="predicted"/>
<feature type="domain" description="EGF-like" evidence="3">
    <location>
        <begin position="290"/>
        <end position="322"/>
    </location>
</feature>
<dbReference type="AlphaFoldDB" id="A0A812I700"/>
<evidence type="ECO:0000313" key="5">
    <source>
        <dbReference type="Proteomes" id="UP000604046"/>
    </source>
</evidence>
<keyword evidence="2" id="KW-0732">Signal</keyword>
<evidence type="ECO:0000313" key="4">
    <source>
        <dbReference type="EMBL" id="CAE7026667.1"/>
    </source>
</evidence>
<feature type="domain" description="EGF-like" evidence="3">
    <location>
        <begin position="323"/>
        <end position="357"/>
    </location>
</feature>
<dbReference type="SUPFAM" id="SSF57184">
    <property type="entry name" value="Growth factor receptor domain"/>
    <property type="match status" value="2"/>
</dbReference>
<dbReference type="InterPro" id="IPR009030">
    <property type="entry name" value="Growth_fac_rcpt_cys_sf"/>
</dbReference>
<keyword evidence="1" id="KW-0812">Transmembrane</keyword>
<dbReference type="OrthoDB" id="300641at2759"/>
<evidence type="ECO:0000259" key="3">
    <source>
        <dbReference type="SMART" id="SM00181"/>
    </source>
</evidence>
<feature type="domain" description="EGF-like" evidence="3">
    <location>
        <begin position="358"/>
        <end position="391"/>
    </location>
</feature>
<accession>A0A812I700</accession>
<dbReference type="SMART" id="SM00181">
    <property type="entry name" value="EGF"/>
    <property type="match status" value="5"/>
</dbReference>
<keyword evidence="1" id="KW-1133">Transmembrane helix</keyword>
<evidence type="ECO:0000256" key="2">
    <source>
        <dbReference type="SAM" id="SignalP"/>
    </source>
</evidence>
<feature type="transmembrane region" description="Helical" evidence="1">
    <location>
        <begin position="943"/>
        <end position="963"/>
    </location>
</feature>
<feature type="domain" description="EGF-like" evidence="3">
    <location>
        <begin position="257"/>
        <end position="289"/>
    </location>
</feature>
<sequence length="1017" mass="109282">MKGVHCASLLILRFSLPAAEQCGTIGCWRCDVHGACIQCWQSWKLVKGAGTCEMCGVTGRCSDGCASGYVEDPDELGSCKACADNCAGCALSGPGKCDPGMCRPGFTVASGGCTACVKNCAECTDLRTCSLCTHGYTLSADASSCLPCGRFCNNCTSPSRCRAGGCWERFGVDSAGECKRCDASGCLKCDVRGPGTCDQVAFCASGHPVGWTLSNGSYGSCARCSPHCHSCGIAGPGRCDAAGCAFGFGIAQGICSRCRWPGRCRDCDVPWRCKECVPGKHLTPDGQCVTCAANCRTCSEEGMCDKASCGRGYGLTHESLCEPCADHCHSCANAGAGRCDSGSCALGFGPSENQTCEACAEHCESCNQAGSRLCDLGRCKAGYGLDAFECRPESVSRASLGHVREALPKAEEARGTLVVPMAVVNGSDHCLGLLDVERGQLVGTPKFCMPWDNTVGLQCSFDSHRGMLHFHENSFLRRISLDSWIQVAHQPLGSHLHVLSFDPSIPDLVGVIHVFEAKMSYVVSVSEDASLSFWSSQWHYDPTWGYNTMAAWLGRVIVPTSKLAFRSVHRAAAFEPPGVTMSGVASMIATRFDEETGDMWAIGRNTSVGEARDADELFLYRLEFQPPDGLSGLGGRDRVASATRRCALPGLQGVFEGDRGTYSFLAQGHLYVVAAPSEHHIRDTLCRINIRDCSMHIYNYSLRKNLNNDWTCIADRAGLLLDGVIHPLSALPAPVEVEAPPAGVPSGYGCHRHPQQGMYAQAEYQFRHVNQKCLGRLASSFTPDKSRGTCLEAAEAFASVCEEISGKLCKLTIRSGASLSWTRETVDCVPRACTVLDLHRLAQEDEVIYRWCPTLPLMSGQFLYQCRLQFSCSSTFRQNTTVSTITTATPTITPTPTANLSRGGAKPVFEAAGLVEPVPSTSGETPDTPHHFSILAGGTGLPFAFMCILFVGMAWCCCWRSILSRARPQLRDMASFDHELAAGLTMDFDADMPQTAAYMEIEEEKEKPVARRALPTT</sequence>
<feature type="signal peptide" evidence="2">
    <location>
        <begin position="1"/>
        <end position="19"/>
    </location>
</feature>
<organism evidence="4 5">
    <name type="scientific">Symbiodinium natans</name>
    <dbReference type="NCBI Taxonomy" id="878477"/>
    <lineage>
        <taxon>Eukaryota</taxon>
        <taxon>Sar</taxon>
        <taxon>Alveolata</taxon>
        <taxon>Dinophyceae</taxon>
        <taxon>Suessiales</taxon>
        <taxon>Symbiodiniaceae</taxon>
        <taxon>Symbiodinium</taxon>
    </lineage>
</organism>
<comment type="caution">
    <text evidence="4">The sequence shown here is derived from an EMBL/GenBank/DDBJ whole genome shotgun (WGS) entry which is preliminary data.</text>
</comment>
<reference evidence="4" key="1">
    <citation type="submission" date="2021-02" db="EMBL/GenBank/DDBJ databases">
        <authorList>
            <person name="Dougan E. K."/>
            <person name="Rhodes N."/>
            <person name="Thang M."/>
            <person name="Chan C."/>
        </authorList>
    </citation>
    <scope>NUCLEOTIDE SEQUENCE</scope>
</reference>
<evidence type="ECO:0000256" key="1">
    <source>
        <dbReference type="SAM" id="Phobius"/>
    </source>
</evidence>
<gene>
    <name evidence="4" type="primary">Fras1</name>
    <name evidence="4" type="ORF">SNAT2548_LOCUS3263</name>
</gene>
<keyword evidence="5" id="KW-1185">Reference proteome</keyword>
<dbReference type="EMBL" id="CAJNDS010000201">
    <property type="protein sequence ID" value="CAE7026667.1"/>
    <property type="molecule type" value="Genomic_DNA"/>
</dbReference>
<feature type="chain" id="PRO_5032969328" evidence="2">
    <location>
        <begin position="20"/>
        <end position="1017"/>
    </location>
</feature>
<keyword evidence="1" id="KW-0472">Membrane</keyword>
<dbReference type="InterPro" id="IPR000742">
    <property type="entry name" value="EGF"/>
</dbReference>
<protein>
    <submittedName>
        <fullName evidence="4">Fras1 protein</fullName>
    </submittedName>
</protein>